<dbReference type="AlphaFoldDB" id="A0A1I1TX18"/>
<feature type="domain" description="IrrE N-terminal-like" evidence="2">
    <location>
        <begin position="209"/>
        <end position="259"/>
    </location>
</feature>
<reference evidence="5" key="1">
    <citation type="submission" date="2016-10" db="EMBL/GenBank/DDBJ databases">
        <authorList>
            <person name="Varghese N."/>
            <person name="Submissions S."/>
        </authorList>
    </citation>
    <scope>NUCLEOTIDE SEQUENCE [LARGE SCALE GENOMIC DNA]</scope>
    <source>
        <strain evidence="5">R-53102</strain>
    </source>
</reference>
<dbReference type="GO" id="GO:0003697">
    <property type="term" value="F:single-stranded DNA binding"/>
    <property type="evidence" value="ECO:0007669"/>
    <property type="project" value="InterPro"/>
</dbReference>
<evidence type="ECO:0000313" key="5">
    <source>
        <dbReference type="Proteomes" id="UP000199599"/>
    </source>
</evidence>
<dbReference type="RefSeq" id="WP_090094202.1">
    <property type="nucleotide sequence ID" value="NZ_CBCRVU010000006.1"/>
</dbReference>
<feature type="compositionally biased region" description="Basic and acidic residues" evidence="1">
    <location>
        <begin position="343"/>
        <end position="352"/>
    </location>
</feature>
<sequence length="375" mass="42559">MEQQSKKDKDKKQKIDKATISDLMKDVQKYFTSPEKFIELVDFLNNFPHYSMKNRLLINSQRPAAVAVASFKKFKDLGYSVKKGEHGLKIFVPIQTTQFWRKDKFISVKYATKIEKEKIKEGKIPTHKKLTFSLGTVFDATQTTMPKDKYPEIYPNRHIDFDIKKATDHAKIDSLLRKFATNIGFSVDDSISSADFSNAFGNAKGVTAPTAKKIYLNPQNTPTENTTTLMHELGHAQLHSDESKEATTLSSPIKELQAQLTSYLVAKSVGIDNHDYTVDYIANWTDNGKTLSKLDHAVQATILNNVTLTADKLVDFLNDPKLNLKKERKQTITTSIDSSEPNKNTEKTLENEKGSLKQNQLDFARQQYLNRGRSL</sequence>
<dbReference type="InterPro" id="IPR013610">
    <property type="entry name" value="ArdC_N"/>
</dbReference>
<dbReference type="EMBL" id="FOMN01000015">
    <property type="protein sequence ID" value="SFD63137.1"/>
    <property type="molecule type" value="Genomic_DNA"/>
</dbReference>
<evidence type="ECO:0000313" key="4">
    <source>
        <dbReference type="EMBL" id="SFD63137.1"/>
    </source>
</evidence>
<evidence type="ECO:0000259" key="3">
    <source>
        <dbReference type="Pfam" id="PF08401"/>
    </source>
</evidence>
<dbReference type="InterPro" id="IPR010359">
    <property type="entry name" value="IrrE_HExxH"/>
</dbReference>
<protein>
    <submittedName>
        <fullName evidence="4">Uncharacterized protein</fullName>
    </submittedName>
</protein>
<dbReference type="STRING" id="1505723.SAMN04487792_1664"/>
<feature type="domain" description="N-terminal" evidence="3">
    <location>
        <begin position="26"/>
        <end position="129"/>
    </location>
</feature>
<gene>
    <name evidence="4" type="ORF">SAMN04487792_1664</name>
</gene>
<evidence type="ECO:0000256" key="1">
    <source>
        <dbReference type="SAM" id="MobiDB-lite"/>
    </source>
</evidence>
<feature type="compositionally biased region" description="Polar residues" evidence="1">
    <location>
        <begin position="333"/>
        <end position="342"/>
    </location>
</feature>
<dbReference type="Proteomes" id="UP000199599">
    <property type="component" value="Unassembled WGS sequence"/>
</dbReference>
<evidence type="ECO:0000259" key="2">
    <source>
        <dbReference type="Pfam" id="PF06114"/>
    </source>
</evidence>
<proteinExistence type="predicted"/>
<feature type="region of interest" description="Disordered" evidence="1">
    <location>
        <begin position="333"/>
        <end position="352"/>
    </location>
</feature>
<accession>A0A1I1TX18</accession>
<dbReference type="Pfam" id="PF06114">
    <property type="entry name" value="Peptidase_M78"/>
    <property type="match status" value="1"/>
</dbReference>
<organism evidence="4 5">
    <name type="scientific">Lactobacillus bombicola</name>
    <dbReference type="NCBI Taxonomy" id="1505723"/>
    <lineage>
        <taxon>Bacteria</taxon>
        <taxon>Bacillati</taxon>
        <taxon>Bacillota</taxon>
        <taxon>Bacilli</taxon>
        <taxon>Lactobacillales</taxon>
        <taxon>Lactobacillaceae</taxon>
        <taxon>Lactobacillus</taxon>
    </lineage>
</organism>
<dbReference type="Pfam" id="PF08401">
    <property type="entry name" value="ArdcN"/>
    <property type="match status" value="1"/>
</dbReference>
<name>A0A1I1TX18_9LACO</name>
<dbReference type="Gene3D" id="1.10.10.2910">
    <property type="match status" value="1"/>
</dbReference>